<dbReference type="InterPro" id="IPR014942">
    <property type="entry name" value="AbiEii"/>
</dbReference>
<dbReference type="Gene3D" id="3.10.450.620">
    <property type="entry name" value="JHP933, nucleotidyltransferase-like core domain"/>
    <property type="match status" value="1"/>
</dbReference>
<organism evidence="1 2">
    <name type="scientific">Candidatus Gallionella acididurans</name>
    <dbReference type="NCBI Taxonomy" id="1796491"/>
    <lineage>
        <taxon>Bacteria</taxon>
        <taxon>Pseudomonadati</taxon>
        <taxon>Pseudomonadota</taxon>
        <taxon>Betaproteobacteria</taxon>
        <taxon>Nitrosomonadales</taxon>
        <taxon>Gallionellaceae</taxon>
        <taxon>Gallionella</taxon>
    </lineage>
</organism>
<accession>A0A139BS43</accession>
<dbReference type="PATRIC" id="fig|1796491.3.peg.2224"/>
<comment type="caution">
    <text evidence="1">The sequence shown here is derived from an EMBL/GenBank/DDBJ whole genome shotgun (WGS) entry which is preliminary data.</text>
</comment>
<dbReference type="EMBL" id="LSLI01000054">
    <property type="protein sequence ID" value="KXS31826.1"/>
    <property type="molecule type" value="Genomic_DNA"/>
</dbReference>
<proteinExistence type="predicted"/>
<dbReference type="Proteomes" id="UP000070578">
    <property type="component" value="Unassembled WGS sequence"/>
</dbReference>
<reference evidence="1 2" key="2">
    <citation type="submission" date="2016-03" db="EMBL/GenBank/DDBJ databases">
        <title>New uncultured bacterium of the family Gallionellaceae from acid mine drainage: description and reconstruction of genome based on metagenomic analysis of microbial community.</title>
        <authorList>
            <person name="Kadnikov V."/>
            <person name="Ivasenko D."/>
            <person name="Beletsky A."/>
            <person name="Mardanov A."/>
            <person name="Danilova E."/>
            <person name="Pimenov N."/>
            <person name="Karnachuk O."/>
            <person name="Ravin N."/>
        </authorList>
    </citation>
    <scope>NUCLEOTIDE SEQUENCE [LARGE SCALE GENOMIC DNA]</scope>
    <source>
        <strain evidence="1">ShG14-8</strain>
    </source>
</reference>
<dbReference type="GO" id="GO:0016740">
    <property type="term" value="F:transferase activity"/>
    <property type="evidence" value="ECO:0007669"/>
    <property type="project" value="UniProtKB-KW"/>
</dbReference>
<reference evidence="1 2" key="1">
    <citation type="submission" date="2016-02" db="EMBL/GenBank/DDBJ databases">
        <authorList>
            <person name="Wen L."/>
            <person name="He K."/>
            <person name="Yang H."/>
        </authorList>
    </citation>
    <scope>NUCLEOTIDE SEQUENCE [LARGE SCALE GENOMIC DNA]</scope>
    <source>
        <strain evidence="1">ShG14-8</strain>
    </source>
</reference>
<dbReference type="Pfam" id="PF08843">
    <property type="entry name" value="AbiEii"/>
    <property type="match status" value="1"/>
</dbReference>
<name>A0A139BS43_9PROT</name>
<evidence type="ECO:0000313" key="1">
    <source>
        <dbReference type="EMBL" id="KXS31826.1"/>
    </source>
</evidence>
<evidence type="ECO:0000313" key="2">
    <source>
        <dbReference type="Proteomes" id="UP000070578"/>
    </source>
</evidence>
<gene>
    <name evidence="1" type="ORF">AWT59_2042</name>
</gene>
<sequence length="236" mass="26456">MELFKRPHHQRIAHVLSILNGQQLKENNCLFGGGTAITLRYGEYRESIDIDFLVSDVASYRNLRQLLTGANGIAAIVREGTAPLAQTREMRADQYGIRTMLQVADQPIKFEIILEGRVKLESPGTRDEICGIATLTPLDMAAGKLLANSDRWNDDGVFNRDIIDLAMMNPSLALLRSAVAKAEAAYGEAICKDLNKAIERMLDRHGWLERCMQVMAMNLPKAVVWQHIRKLRKVLG</sequence>
<dbReference type="AlphaFoldDB" id="A0A139BS43"/>
<keyword evidence="1" id="KW-0808">Transferase</keyword>
<protein>
    <submittedName>
        <fullName evidence="1">Nucleotidyltransferase superfamily protein</fullName>
    </submittedName>
</protein>